<keyword evidence="2" id="KW-1185">Reference proteome</keyword>
<name>A0AAU9M474_9ASTR</name>
<comment type="caution">
    <text evidence="1">The sequence shown here is derived from an EMBL/GenBank/DDBJ whole genome shotgun (WGS) entry which is preliminary data.</text>
</comment>
<accession>A0AAU9M474</accession>
<organism evidence="1 2">
    <name type="scientific">Lactuca virosa</name>
    <dbReference type="NCBI Taxonomy" id="75947"/>
    <lineage>
        <taxon>Eukaryota</taxon>
        <taxon>Viridiplantae</taxon>
        <taxon>Streptophyta</taxon>
        <taxon>Embryophyta</taxon>
        <taxon>Tracheophyta</taxon>
        <taxon>Spermatophyta</taxon>
        <taxon>Magnoliopsida</taxon>
        <taxon>eudicotyledons</taxon>
        <taxon>Gunneridae</taxon>
        <taxon>Pentapetalae</taxon>
        <taxon>asterids</taxon>
        <taxon>campanulids</taxon>
        <taxon>Asterales</taxon>
        <taxon>Asteraceae</taxon>
        <taxon>Cichorioideae</taxon>
        <taxon>Cichorieae</taxon>
        <taxon>Lactucinae</taxon>
        <taxon>Lactuca</taxon>
    </lineage>
</organism>
<dbReference type="Gene3D" id="3.30.70.870">
    <property type="entry name" value="Elongation Factor G (Translational Gtpase), domain 3"/>
    <property type="match status" value="1"/>
</dbReference>
<evidence type="ECO:0008006" key="3">
    <source>
        <dbReference type="Google" id="ProtNLM"/>
    </source>
</evidence>
<proteinExistence type="predicted"/>
<dbReference type="EMBL" id="CAKMRJ010000975">
    <property type="protein sequence ID" value="CAH1420326.1"/>
    <property type="molecule type" value="Genomic_DNA"/>
</dbReference>
<dbReference type="Proteomes" id="UP001157418">
    <property type="component" value="Unassembled WGS sequence"/>
</dbReference>
<dbReference type="InterPro" id="IPR035647">
    <property type="entry name" value="EFG_III/V"/>
</dbReference>
<dbReference type="AlphaFoldDB" id="A0AAU9M474"/>
<evidence type="ECO:0000313" key="2">
    <source>
        <dbReference type="Proteomes" id="UP001157418"/>
    </source>
</evidence>
<reference evidence="1 2" key="1">
    <citation type="submission" date="2022-01" db="EMBL/GenBank/DDBJ databases">
        <authorList>
            <person name="Xiong W."/>
            <person name="Schranz E."/>
        </authorList>
    </citation>
    <scope>NUCLEOTIDE SEQUENCE [LARGE SCALE GENOMIC DNA]</scope>
</reference>
<sequence>MTALPTVELDPPAISMTFGVNDSPLAALDGSQEIGDRLLAEAATNLAINVIPGLVESYEVQRRGELQLGILLENMRRENFELSVFLPRVMIVKGVKLEPIEEVTIEHFLTGDRVEVTDMGPVAGNFGGTRMTLTCPSRGLVGYNSVFSSDTHGT</sequence>
<gene>
    <name evidence="1" type="ORF">LVIROSA_LOCUS7802</name>
</gene>
<dbReference type="SUPFAM" id="SSF54980">
    <property type="entry name" value="EF-G C-terminal domain-like"/>
    <property type="match status" value="1"/>
</dbReference>
<protein>
    <recommendedName>
        <fullName evidence="3">Elongation factor EFG domain-containing protein</fullName>
    </recommendedName>
</protein>
<evidence type="ECO:0000313" key="1">
    <source>
        <dbReference type="EMBL" id="CAH1420326.1"/>
    </source>
</evidence>
<dbReference type="Gene3D" id="3.30.70.240">
    <property type="match status" value="1"/>
</dbReference>